<dbReference type="Proteomes" id="UP000317243">
    <property type="component" value="Unassembled WGS sequence"/>
</dbReference>
<dbReference type="SUPFAM" id="SSF50998">
    <property type="entry name" value="Quinoprotein alcohol dehydrogenase-like"/>
    <property type="match status" value="1"/>
</dbReference>
<keyword evidence="4" id="KW-1185">Reference proteome</keyword>
<dbReference type="InterPro" id="IPR015943">
    <property type="entry name" value="WD40/YVTN_repeat-like_dom_sf"/>
</dbReference>
<dbReference type="Gene3D" id="2.130.10.10">
    <property type="entry name" value="YVTN repeat-like/Quinoprotein amine dehydrogenase"/>
    <property type="match status" value="1"/>
</dbReference>
<dbReference type="PANTHER" id="PTHR34512:SF30">
    <property type="entry name" value="OUTER MEMBRANE PROTEIN ASSEMBLY FACTOR BAMB"/>
    <property type="match status" value="1"/>
</dbReference>
<evidence type="ECO:0000313" key="4">
    <source>
        <dbReference type="Proteomes" id="UP000317243"/>
    </source>
</evidence>
<dbReference type="OrthoDB" id="244732at2"/>
<name>A0A5C5X8K3_9PLAN</name>
<feature type="domain" description="Pyrrolo-quinoline quinone repeat" evidence="2">
    <location>
        <begin position="84"/>
        <end position="333"/>
    </location>
</feature>
<sequence length="418" mass="45165" precursor="true">MYRALLLTLVVLCASTPLLAGDWLEFLGHGGTARSSDVVPVEWSESSNLIWNVDLPGTGSSSPIIVGDRVIVTCYVAGDGEARREVLCFDKNTGAKFWSVDFPIDYSEDPYQGYIIEHGYASNTPVSDGEHVFVFLGKGGVHAITLDGEKVWSVDVGKESSNRQWGSGASLLLFEDSLIVNAAEESKAILALNKSDGSELWRQEAGMLELAYGTPRLVTIASGEAELVISVPEEVWALNPSTGKLKWFAQSPMTGNVCPSIIVDGGEIYTFGGYRSSGSVSLNAGGKGDVTQSHSRWESRYSSYVATPLLYDGRLYWIDDQGIAYCTSAKDGSLIYRERVGDLGGGRPVYASPVLIGKYIYVVSRTGGTVVYPPGPEFEPIARNVISSDKTDFNASPAVADGRIYLRSNQVLYCIGEK</sequence>
<evidence type="ECO:0000259" key="2">
    <source>
        <dbReference type="Pfam" id="PF13360"/>
    </source>
</evidence>
<proteinExistence type="predicted"/>
<feature type="chain" id="PRO_5023027926" evidence="1">
    <location>
        <begin position="21"/>
        <end position="418"/>
    </location>
</feature>
<protein>
    <submittedName>
        <fullName evidence="3">Outer membrane biogenesis protein BamB</fullName>
    </submittedName>
</protein>
<dbReference type="RefSeq" id="WP_146509126.1">
    <property type="nucleotide sequence ID" value="NZ_SIHI01000001.1"/>
</dbReference>
<dbReference type="EMBL" id="SIHI01000001">
    <property type="protein sequence ID" value="TWT58613.1"/>
    <property type="molecule type" value="Genomic_DNA"/>
</dbReference>
<accession>A0A5C5X8K3</accession>
<evidence type="ECO:0000256" key="1">
    <source>
        <dbReference type="SAM" id="SignalP"/>
    </source>
</evidence>
<organism evidence="3 4">
    <name type="scientific">Thalassoglobus neptunius</name>
    <dbReference type="NCBI Taxonomy" id="1938619"/>
    <lineage>
        <taxon>Bacteria</taxon>
        <taxon>Pseudomonadati</taxon>
        <taxon>Planctomycetota</taxon>
        <taxon>Planctomycetia</taxon>
        <taxon>Planctomycetales</taxon>
        <taxon>Planctomycetaceae</taxon>
        <taxon>Thalassoglobus</taxon>
    </lineage>
</organism>
<dbReference type="InterPro" id="IPR018391">
    <property type="entry name" value="PQQ_b-propeller_rpt"/>
</dbReference>
<dbReference type="InterPro" id="IPR011047">
    <property type="entry name" value="Quinoprotein_ADH-like_sf"/>
</dbReference>
<gene>
    <name evidence="3" type="ORF">KOR42_19950</name>
</gene>
<comment type="caution">
    <text evidence="3">The sequence shown here is derived from an EMBL/GenBank/DDBJ whole genome shotgun (WGS) entry which is preliminary data.</text>
</comment>
<feature type="signal peptide" evidence="1">
    <location>
        <begin position="1"/>
        <end position="20"/>
    </location>
</feature>
<dbReference type="Pfam" id="PF13360">
    <property type="entry name" value="PQQ_2"/>
    <property type="match status" value="1"/>
</dbReference>
<dbReference type="AlphaFoldDB" id="A0A5C5X8K3"/>
<dbReference type="PANTHER" id="PTHR34512">
    <property type="entry name" value="CELL SURFACE PROTEIN"/>
    <property type="match status" value="1"/>
</dbReference>
<keyword evidence="1" id="KW-0732">Signal</keyword>
<dbReference type="SMART" id="SM00564">
    <property type="entry name" value="PQQ"/>
    <property type="match status" value="3"/>
</dbReference>
<reference evidence="3 4" key="1">
    <citation type="submission" date="2019-02" db="EMBL/GenBank/DDBJ databases">
        <title>Deep-cultivation of Planctomycetes and their phenomic and genomic characterization uncovers novel biology.</title>
        <authorList>
            <person name="Wiegand S."/>
            <person name="Jogler M."/>
            <person name="Boedeker C."/>
            <person name="Pinto D."/>
            <person name="Vollmers J."/>
            <person name="Rivas-Marin E."/>
            <person name="Kohn T."/>
            <person name="Peeters S.H."/>
            <person name="Heuer A."/>
            <person name="Rast P."/>
            <person name="Oberbeckmann S."/>
            <person name="Bunk B."/>
            <person name="Jeske O."/>
            <person name="Meyerdierks A."/>
            <person name="Storesund J.E."/>
            <person name="Kallscheuer N."/>
            <person name="Luecker S."/>
            <person name="Lage O.M."/>
            <person name="Pohl T."/>
            <person name="Merkel B.J."/>
            <person name="Hornburger P."/>
            <person name="Mueller R.-W."/>
            <person name="Bruemmer F."/>
            <person name="Labrenz M."/>
            <person name="Spormann A.M."/>
            <person name="Op Den Camp H."/>
            <person name="Overmann J."/>
            <person name="Amann R."/>
            <person name="Jetten M.S.M."/>
            <person name="Mascher T."/>
            <person name="Medema M.H."/>
            <person name="Devos D.P."/>
            <person name="Kaster A.-K."/>
            <person name="Ovreas L."/>
            <person name="Rohde M."/>
            <person name="Galperin M.Y."/>
            <person name="Jogler C."/>
        </authorList>
    </citation>
    <scope>NUCLEOTIDE SEQUENCE [LARGE SCALE GENOMIC DNA]</scope>
    <source>
        <strain evidence="3 4">KOR42</strain>
    </source>
</reference>
<evidence type="ECO:0000313" key="3">
    <source>
        <dbReference type="EMBL" id="TWT58613.1"/>
    </source>
</evidence>
<dbReference type="InterPro" id="IPR002372">
    <property type="entry name" value="PQQ_rpt_dom"/>
</dbReference>